<keyword evidence="7" id="KW-0055">Arginine biosynthesis</keyword>
<organism evidence="10 11">
    <name type="scientific">Candidatus Pullilachnospira stercoravium</name>
    <dbReference type="NCBI Taxonomy" id="2840913"/>
    <lineage>
        <taxon>Bacteria</taxon>
        <taxon>Bacillati</taxon>
        <taxon>Bacillota</taxon>
        <taxon>Clostridia</taxon>
        <taxon>Lachnospirales</taxon>
        <taxon>Lachnospiraceae</taxon>
        <taxon>Lachnospiraceae incertae sedis</taxon>
        <taxon>Candidatus Pullilachnospira</taxon>
    </lineage>
</organism>
<dbReference type="Gene3D" id="3.30.1360.40">
    <property type="match status" value="1"/>
</dbReference>
<dbReference type="GO" id="GO:0003700">
    <property type="term" value="F:DNA-binding transcription factor activity"/>
    <property type="evidence" value="ECO:0007669"/>
    <property type="project" value="UniProtKB-UniRule"/>
</dbReference>
<dbReference type="InterPro" id="IPR001669">
    <property type="entry name" value="Arg_repress"/>
</dbReference>
<dbReference type="InterPro" id="IPR036251">
    <property type="entry name" value="Arg_repress_C_sf"/>
</dbReference>
<comment type="similarity">
    <text evidence="2 7">Belongs to the ArgR family.</text>
</comment>
<dbReference type="SUPFAM" id="SSF55252">
    <property type="entry name" value="C-terminal domain of arginine repressor"/>
    <property type="match status" value="1"/>
</dbReference>
<evidence type="ECO:0000256" key="3">
    <source>
        <dbReference type="ARBA" id="ARBA00022490"/>
    </source>
</evidence>
<keyword evidence="7" id="KW-0678">Repressor</keyword>
<sequence>MKLERHSQIIRLISQYDIETQEELAQKLNESGFHVTQATVSRDIRELKLTKIARPGGGSRYAVLHNVDEEMSLKYINVLKASFQSMDLAQNILVIRTVSGMAMAAAAALDEMNFQELVGCIAGDNTIMCAMRSADEALLLMEKIRKMLDSVD</sequence>
<evidence type="ECO:0000259" key="9">
    <source>
        <dbReference type="Pfam" id="PF02863"/>
    </source>
</evidence>
<comment type="caution">
    <text evidence="10">The sequence shown here is derived from an EMBL/GenBank/DDBJ whole genome shotgun (WGS) entry which is preliminary data.</text>
</comment>
<dbReference type="Gene3D" id="1.10.10.10">
    <property type="entry name" value="Winged helix-like DNA-binding domain superfamily/Winged helix DNA-binding domain"/>
    <property type="match status" value="1"/>
</dbReference>
<reference evidence="10" key="1">
    <citation type="submission" date="2020-10" db="EMBL/GenBank/DDBJ databases">
        <authorList>
            <person name="Gilroy R."/>
        </authorList>
    </citation>
    <scope>NUCLEOTIDE SEQUENCE</scope>
    <source>
        <strain evidence="10">ChiBcec2-4451</strain>
    </source>
</reference>
<keyword evidence="3 7" id="KW-0963">Cytoplasm</keyword>
<keyword evidence="6 7" id="KW-0804">Transcription</keyword>
<dbReference type="Proteomes" id="UP000886723">
    <property type="component" value="Unassembled WGS sequence"/>
</dbReference>
<evidence type="ECO:0000256" key="1">
    <source>
        <dbReference type="ARBA" id="ARBA00004496"/>
    </source>
</evidence>
<keyword evidence="7" id="KW-0028">Amino-acid biosynthesis</keyword>
<dbReference type="PRINTS" id="PR01467">
    <property type="entry name" value="ARGREPRESSOR"/>
</dbReference>
<feature type="domain" description="Arginine repressor DNA-binding" evidence="8">
    <location>
        <begin position="2"/>
        <end position="65"/>
    </location>
</feature>
<dbReference type="GO" id="GO:0005737">
    <property type="term" value="C:cytoplasm"/>
    <property type="evidence" value="ECO:0007669"/>
    <property type="project" value="UniProtKB-SubCell"/>
</dbReference>
<accession>A0A9D1T6G1</accession>
<evidence type="ECO:0000256" key="7">
    <source>
        <dbReference type="HAMAP-Rule" id="MF_00173"/>
    </source>
</evidence>
<dbReference type="SUPFAM" id="SSF46785">
    <property type="entry name" value="Winged helix' DNA-binding domain"/>
    <property type="match status" value="1"/>
</dbReference>
<protein>
    <recommendedName>
        <fullName evidence="7">Arginine repressor</fullName>
    </recommendedName>
</protein>
<feature type="domain" description="Arginine repressor C-terminal" evidence="9">
    <location>
        <begin position="80"/>
        <end position="145"/>
    </location>
</feature>
<dbReference type="PANTHER" id="PTHR34471">
    <property type="entry name" value="ARGININE REPRESSOR"/>
    <property type="match status" value="1"/>
</dbReference>
<evidence type="ECO:0000259" key="8">
    <source>
        <dbReference type="Pfam" id="PF01316"/>
    </source>
</evidence>
<dbReference type="InterPro" id="IPR036388">
    <property type="entry name" value="WH-like_DNA-bd_sf"/>
</dbReference>
<keyword evidence="4 7" id="KW-0805">Transcription regulation</keyword>
<evidence type="ECO:0000313" key="11">
    <source>
        <dbReference type="Proteomes" id="UP000886723"/>
    </source>
</evidence>
<evidence type="ECO:0000256" key="2">
    <source>
        <dbReference type="ARBA" id="ARBA00008316"/>
    </source>
</evidence>
<dbReference type="Pfam" id="PF01316">
    <property type="entry name" value="Arg_repressor"/>
    <property type="match status" value="1"/>
</dbReference>
<evidence type="ECO:0000256" key="4">
    <source>
        <dbReference type="ARBA" id="ARBA00023015"/>
    </source>
</evidence>
<dbReference type="Pfam" id="PF02863">
    <property type="entry name" value="Arg_repressor_C"/>
    <property type="match status" value="1"/>
</dbReference>
<dbReference type="GO" id="GO:0003677">
    <property type="term" value="F:DNA binding"/>
    <property type="evidence" value="ECO:0007669"/>
    <property type="project" value="UniProtKB-KW"/>
</dbReference>
<evidence type="ECO:0000313" key="10">
    <source>
        <dbReference type="EMBL" id="HIV13332.1"/>
    </source>
</evidence>
<evidence type="ECO:0000256" key="5">
    <source>
        <dbReference type="ARBA" id="ARBA00023125"/>
    </source>
</evidence>
<dbReference type="GO" id="GO:0034618">
    <property type="term" value="F:arginine binding"/>
    <property type="evidence" value="ECO:0007669"/>
    <property type="project" value="InterPro"/>
</dbReference>
<reference evidence="10" key="2">
    <citation type="journal article" date="2021" name="PeerJ">
        <title>Extensive microbial diversity within the chicken gut microbiome revealed by metagenomics and culture.</title>
        <authorList>
            <person name="Gilroy R."/>
            <person name="Ravi A."/>
            <person name="Getino M."/>
            <person name="Pursley I."/>
            <person name="Horton D.L."/>
            <person name="Alikhan N.F."/>
            <person name="Baker D."/>
            <person name="Gharbi K."/>
            <person name="Hall N."/>
            <person name="Watson M."/>
            <person name="Adriaenssens E.M."/>
            <person name="Foster-Nyarko E."/>
            <person name="Jarju S."/>
            <person name="Secka A."/>
            <person name="Antonio M."/>
            <person name="Oren A."/>
            <person name="Chaudhuri R.R."/>
            <person name="La Ragione R."/>
            <person name="Hildebrand F."/>
            <person name="Pallen M.J."/>
        </authorList>
    </citation>
    <scope>NUCLEOTIDE SEQUENCE</scope>
    <source>
        <strain evidence="10">ChiBcec2-4451</strain>
    </source>
</reference>
<comment type="subcellular location">
    <subcellularLocation>
        <location evidence="1 7">Cytoplasm</location>
    </subcellularLocation>
</comment>
<dbReference type="EMBL" id="DVON01000196">
    <property type="protein sequence ID" value="HIV13332.1"/>
    <property type="molecule type" value="Genomic_DNA"/>
</dbReference>
<name>A0A9D1T6G1_9FIRM</name>
<dbReference type="GO" id="GO:0006526">
    <property type="term" value="P:L-arginine biosynthetic process"/>
    <property type="evidence" value="ECO:0007669"/>
    <property type="project" value="UniProtKB-KW"/>
</dbReference>
<dbReference type="GO" id="GO:1900079">
    <property type="term" value="P:regulation of arginine biosynthetic process"/>
    <property type="evidence" value="ECO:0007669"/>
    <property type="project" value="UniProtKB-UniRule"/>
</dbReference>
<dbReference type="InterPro" id="IPR020899">
    <property type="entry name" value="Arg_repress_C"/>
</dbReference>
<keyword evidence="5 7" id="KW-0238">DNA-binding</keyword>
<dbReference type="AlphaFoldDB" id="A0A9D1T6G1"/>
<dbReference type="PANTHER" id="PTHR34471:SF1">
    <property type="entry name" value="ARGININE REPRESSOR"/>
    <property type="match status" value="1"/>
</dbReference>
<proteinExistence type="inferred from homology"/>
<evidence type="ECO:0000256" key="6">
    <source>
        <dbReference type="ARBA" id="ARBA00023163"/>
    </source>
</evidence>
<dbReference type="HAMAP" id="MF_00173">
    <property type="entry name" value="Arg_repressor"/>
    <property type="match status" value="1"/>
</dbReference>
<dbReference type="GO" id="GO:0051259">
    <property type="term" value="P:protein complex oligomerization"/>
    <property type="evidence" value="ECO:0007669"/>
    <property type="project" value="InterPro"/>
</dbReference>
<dbReference type="InterPro" id="IPR036390">
    <property type="entry name" value="WH_DNA-bd_sf"/>
</dbReference>
<comment type="pathway">
    <text evidence="7">Amino-acid biosynthesis; L-arginine biosynthesis [regulation].</text>
</comment>
<gene>
    <name evidence="7" type="primary">argR</name>
    <name evidence="10" type="ORF">IAA63_09375</name>
</gene>
<comment type="function">
    <text evidence="7">Regulates arginine biosynthesis genes.</text>
</comment>
<dbReference type="InterPro" id="IPR020900">
    <property type="entry name" value="Arg_repress_DNA-bd"/>
</dbReference>